<protein>
    <recommendedName>
        <fullName evidence="3">DUF1579 domain-containing protein</fullName>
    </recommendedName>
</protein>
<dbReference type="EMBL" id="AAWS01000051">
    <property type="protein sequence ID" value="EAY25298.1"/>
    <property type="molecule type" value="Genomic_DNA"/>
</dbReference>
<name>A1ZWF8_MICM2</name>
<dbReference type="OrthoDB" id="1121396at2"/>
<sequence>MIHSFITLLVTVVSLQTATIPPTQKEVPLDKRFDFWVGKWNATWKNADGTVGKATNEITRILNGKVIKENFIISNDPKMKGFHGLSFSVYNPNNKTWKQTWVDNQGAYLDFVGKFDGNKRIFERSFTGTKGKYKGKIIKQRMVFYNIKADSFDWDWEASLDKGKTWKLNWRIKYTKIK</sequence>
<keyword evidence="2" id="KW-1185">Reference proteome</keyword>
<dbReference type="eggNOG" id="COG0457">
    <property type="taxonomic scope" value="Bacteria"/>
</dbReference>
<comment type="caution">
    <text evidence="1">The sequence shown here is derived from an EMBL/GenBank/DDBJ whole genome shotgun (WGS) entry which is preliminary data.</text>
</comment>
<accession>A1ZWF8</accession>
<proteinExistence type="predicted"/>
<dbReference type="AlphaFoldDB" id="A1ZWF8"/>
<dbReference type="Proteomes" id="UP000004095">
    <property type="component" value="Unassembled WGS sequence"/>
</dbReference>
<gene>
    <name evidence="1" type="ORF">M23134_02768</name>
</gene>
<reference evidence="1 2" key="1">
    <citation type="submission" date="2007-01" db="EMBL/GenBank/DDBJ databases">
        <authorList>
            <person name="Haygood M."/>
            <person name="Podell S."/>
            <person name="Anderson C."/>
            <person name="Hopkinson B."/>
            <person name="Roe K."/>
            <person name="Barbeau K."/>
            <person name="Gaasterland T."/>
            <person name="Ferriera S."/>
            <person name="Johnson J."/>
            <person name="Kravitz S."/>
            <person name="Beeson K."/>
            <person name="Sutton G."/>
            <person name="Rogers Y.-H."/>
            <person name="Friedman R."/>
            <person name="Frazier M."/>
            <person name="Venter J.C."/>
        </authorList>
    </citation>
    <scope>NUCLEOTIDE SEQUENCE [LARGE SCALE GENOMIC DNA]</scope>
    <source>
        <strain evidence="1 2">ATCC 23134</strain>
    </source>
</reference>
<evidence type="ECO:0000313" key="1">
    <source>
        <dbReference type="EMBL" id="EAY25298.1"/>
    </source>
</evidence>
<organism evidence="1 2">
    <name type="scientific">Microscilla marina ATCC 23134</name>
    <dbReference type="NCBI Taxonomy" id="313606"/>
    <lineage>
        <taxon>Bacteria</taxon>
        <taxon>Pseudomonadati</taxon>
        <taxon>Bacteroidota</taxon>
        <taxon>Cytophagia</taxon>
        <taxon>Cytophagales</taxon>
        <taxon>Microscillaceae</taxon>
        <taxon>Microscilla</taxon>
    </lineage>
</organism>
<dbReference type="RefSeq" id="WP_002703111.1">
    <property type="nucleotide sequence ID" value="NZ_AAWS01000051.1"/>
</dbReference>
<evidence type="ECO:0008006" key="3">
    <source>
        <dbReference type="Google" id="ProtNLM"/>
    </source>
</evidence>
<evidence type="ECO:0000313" key="2">
    <source>
        <dbReference type="Proteomes" id="UP000004095"/>
    </source>
</evidence>